<dbReference type="SMART" id="SM00175">
    <property type="entry name" value="RAB"/>
    <property type="match status" value="1"/>
</dbReference>
<sequence length="606" mass="67847">MALLCYNKGCGQKFDPEKNTQDSCLYHPGLPIFHDALKGWSCCKKRTTDFSEFLSIKGCTKGYHSNEKPPEPEEASSEPKVKTSTEVIIQGPKSAEMMERERPSSDEPKQLLPVKVSGSLAQALSKLDLTRKDHPPVQGSADTPASLEVSAGTTCKNSGCKAVYQGEESDRETCTFHPGVPVFHEGMKYWSCCGMKTTDFTAFLEQKGCSRGKHTWVKKQDKKLVSCRQDWHQTGSQVVVTIYAKTPLPNLSSVKANRTTLDIHITFEGDKVFQAELDLWGVINVEKSFLNMLPSKVEITLKKENAVTWARLEHPQGKSQMLRQQQQLETDSLESQKARGAHLEEESDDSLSWSEEEEEEWEEGEKSQAPPASHDSDGNRIQLLFGRRRLQLTGESERERESRGDPKDSSLQIRRMQTIKCVVVGDGAVGKTCLLISYTTNAFPEEYIPTVFDNYSAQMTVDGRMVSLNLWDTAGQEEYDRLRTLSYPQTNVFVICFSIGSPSSYANVRHKWHPEVSHHCPNVPILLVGTKKDLRSNTETVKKLKEQSLGPTTPQQGTSLAKQIGAVKYLECSALNQEGVREVFAEAVRAVLYPVTKKNSKKCLLL</sequence>
<feature type="domain" description="CHORD" evidence="11">
    <location>
        <begin position="5"/>
        <end position="64"/>
    </location>
</feature>
<dbReference type="FunFam" id="4.10.1130.20:FF:000001">
    <property type="entry name" value="Cysteine and histidine-rich domain-containing protein 1"/>
    <property type="match status" value="1"/>
</dbReference>
<dbReference type="PROSITE" id="PS51420">
    <property type="entry name" value="RHO"/>
    <property type="match status" value="1"/>
</dbReference>
<dbReference type="SUPFAM" id="SSF49764">
    <property type="entry name" value="HSP20-like chaperones"/>
    <property type="match status" value="1"/>
</dbReference>
<dbReference type="EMBL" id="OX395140">
    <property type="protein sequence ID" value="CAI5793402.1"/>
    <property type="molecule type" value="Genomic_DNA"/>
</dbReference>
<dbReference type="PROSITE" id="PS51419">
    <property type="entry name" value="RAB"/>
    <property type="match status" value="1"/>
</dbReference>
<dbReference type="SMART" id="SM00174">
    <property type="entry name" value="RHO"/>
    <property type="match status" value="1"/>
</dbReference>
<feature type="compositionally biased region" description="Basic and acidic residues" evidence="9">
    <location>
        <begin position="334"/>
        <end position="344"/>
    </location>
</feature>
<dbReference type="InterPro" id="IPR001806">
    <property type="entry name" value="Small_GTPase"/>
</dbReference>
<dbReference type="PROSITE" id="PS51203">
    <property type="entry name" value="CS"/>
    <property type="match status" value="1"/>
</dbReference>
<dbReference type="NCBIfam" id="TIGR00231">
    <property type="entry name" value="small_GTP"/>
    <property type="match status" value="1"/>
</dbReference>
<keyword evidence="1" id="KW-0479">Metal-binding</keyword>
<dbReference type="CDD" id="cd06488">
    <property type="entry name" value="p23_melusin_like"/>
    <property type="match status" value="1"/>
</dbReference>
<feature type="compositionally biased region" description="Acidic residues" evidence="9">
    <location>
        <begin position="345"/>
        <end position="363"/>
    </location>
</feature>
<evidence type="ECO:0000259" key="10">
    <source>
        <dbReference type="PROSITE" id="PS51203"/>
    </source>
</evidence>
<dbReference type="Gene3D" id="2.60.40.790">
    <property type="match status" value="1"/>
</dbReference>
<evidence type="ECO:0000313" key="13">
    <source>
        <dbReference type="Proteomes" id="UP001178461"/>
    </source>
</evidence>
<dbReference type="PROSITE" id="PS51421">
    <property type="entry name" value="RAS"/>
    <property type="match status" value="1"/>
</dbReference>
<evidence type="ECO:0000256" key="3">
    <source>
        <dbReference type="ARBA" id="ARBA00022741"/>
    </source>
</evidence>
<dbReference type="SMART" id="SM00173">
    <property type="entry name" value="RAS"/>
    <property type="match status" value="1"/>
</dbReference>
<dbReference type="Gene3D" id="3.40.50.300">
    <property type="entry name" value="P-loop containing nucleotide triphosphate hydrolases"/>
    <property type="match status" value="1"/>
</dbReference>
<proteinExistence type="predicted"/>
<accession>A0AA35PQM6</accession>
<feature type="domain" description="CHORD" evidence="11">
    <location>
        <begin position="155"/>
        <end position="214"/>
    </location>
</feature>
<dbReference type="GO" id="GO:0046872">
    <property type="term" value="F:metal ion binding"/>
    <property type="evidence" value="ECO:0007669"/>
    <property type="project" value="UniProtKB-KW"/>
</dbReference>
<dbReference type="InterPro" id="IPR007051">
    <property type="entry name" value="CHORD_dom"/>
</dbReference>
<dbReference type="Pfam" id="PF04968">
    <property type="entry name" value="CHORD"/>
    <property type="match status" value="2"/>
</dbReference>
<organism evidence="12 13">
    <name type="scientific">Podarcis lilfordi</name>
    <name type="common">Lilford's wall lizard</name>
    <dbReference type="NCBI Taxonomy" id="74358"/>
    <lineage>
        <taxon>Eukaryota</taxon>
        <taxon>Metazoa</taxon>
        <taxon>Chordata</taxon>
        <taxon>Craniata</taxon>
        <taxon>Vertebrata</taxon>
        <taxon>Euteleostomi</taxon>
        <taxon>Lepidosauria</taxon>
        <taxon>Squamata</taxon>
        <taxon>Bifurcata</taxon>
        <taxon>Unidentata</taxon>
        <taxon>Episquamata</taxon>
        <taxon>Laterata</taxon>
        <taxon>Lacertibaenia</taxon>
        <taxon>Lacertidae</taxon>
        <taxon>Podarcis</taxon>
    </lineage>
</organism>
<dbReference type="PRINTS" id="PR00449">
    <property type="entry name" value="RASTRNSFRMNG"/>
</dbReference>
<dbReference type="Pfam" id="PF00071">
    <property type="entry name" value="Ras"/>
    <property type="match status" value="1"/>
</dbReference>
<dbReference type="Pfam" id="PF04969">
    <property type="entry name" value="CS"/>
    <property type="match status" value="1"/>
</dbReference>
<feature type="compositionally biased region" description="Basic and acidic residues" evidence="9">
    <location>
        <begin position="64"/>
        <end position="83"/>
    </location>
</feature>
<keyword evidence="2" id="KW-0677">Repeat</keyword>
<dbReference type="SUPFAM" id="SSF52540">
    <property type="entry name" value="P-loop containing nucleoside triphosphate hydrolases"/>
    <property type="match status" value="1"/>
</dbReference>
<dbReference type="InterPro" id="IPR005225">
    <property type="entry name" value="Small_GTP-bd"/>
</dbReference>
<dbReference type="Gene3D" id="4.10.1130.20">
    <property type="match status" value="2"/>
</dbReference>
<evidence type="ECO:0000259" key="11">
    <source>
        <dbReference type="PROSITE" id="PS51401"/>
    </source>
</evidence>
<keyword evidence="3" id="KW-0547">Nucleotide-binding</keyword>
<dbReference type="SMART" id="SM00176">
    <property type="entry name" value="RAN"/>
    <property type="match status" value="1"/>
</dbReference>
<evidence type="ECO:0000256" key="2">
    <source>
        <dbReference type="ARBA" id="ARBA00022737"/>
    </source>
</evidence>
<dbReference type="GO" id="GO:0005525">
    <property type="term" value="F:GTP binding"/>
    <property type="evidence" value="ECO:0007669"/>
    <property type="project" value="UniProtKB-KW"/>
</dbReference>
<feature type="domain" description="CS" evidence="10">
    <location>
        <begin position="224"/>
        <end position="313"/>
    </location>
</feature>
<dbReference type="InterPro" id="IPR027417">
    <property type="entry name" value="P-loop_NTPase"/>
</dbReference>
<dbReference type="PANTHER" id="PTHR46983:SF2">
    <property type="entry name" value="INTEGRIN SUBUNIT BETA 1 BINDING PROTEIN 2"/>
    <property type="match status" value="1"/>
</dbReference>
<dbReference type="InterPro" id="IPR039790">
    <property type="entry name" value="CHRD1"/>
</dbReference>
<evidence type="ECO:0000256" key="4">
    <source>
        <dbReference type="ARBA" id="ARBA00022833"/>
    </source>
</evidence>
<dbReference type="FunFam" id="3.40.50.300:FF:000118">
    <property type="entry name" value="Rho-related GTP-binding protein RhoG"/>
    <property type="match status" value="1"/>
</dbReference>
<evidence type="ECO:0000313" key="12">
    <source>
        <dbReference type="EMBL" id="CAI5793402.1"/>
    </source>
</evidence>
<evidence type="ECO:0000256" key="1">
    <source>
        <dbReference type="ARBA" id="ARBA00022723"/>
    </source>
</evidence>
<gene>
    <name evidence="12" type="ORF">PODLI_1B014735</name>
</gene>
<evidence type="ECO:0000256" key="5">
    <source>
        <dbReference type="ARBA" id="ARBA00023134"/>
    </source>
</evidence>
<dbReference type="PROSITE" id="PS51401">
    <property type="entry name" value="CHORD"/>
    <property type="match status" value="2"/>
</dbReference>
<reference evidence="12" key="1">
    <citation type="submission" date="2022-12" db="EMBL/GenBank/DDBJ databases">
        <authorList>
            <person name="Alioto T."/>
            <person name="Alioto T."/>
            <person name="Gomez Garrido J."/>
        </authorList>
    </citation>
    <scope>NUCLEOTIDE SEQUENCE</scope>
</reference>
<comment type="subunit">
    <text evidence="7">Interacts with ARHGEF26. Interacts with ARHGEF16. Interacts with UNC13D; the interaction increases RhoG affinity to the membrane lipids, targets UNC13D to membrane lipids and facilitates cytotoxic granule (CG) docking to the plasma membrane.</text>
</comment>
<dbReference type="GO" id="GO:0003924">
    <property type="term" value="F:GTPase activity"/>
    <property type="evidence" value="ECO:0007669"/>
    <property type="project" value="InterPro"/>
</dbReference>
<dbReference type="Proteomes" id="UP001178461">
    <property type="component" value="Chromosome Z"/>
</dbReference>
<protein>
    <recommendedName>
        <fullName evidence="8">Rho-related GTP-binding protein RhoG</fullName>
    </recommendedName>
</protein>
<dbReference type="InterPro" id="IPR007052">
    <property type="entry name" value="CS_dom"/>
</dbReference>
<dbReference type="PANTHER" id="PTHR46983">
    <property type="entry name" value="CYSTEINE AND HISTIDINE-RICH DOMAIN-CONTAINING PROTEIN 1"/>
    <property type="match status" value="1"/>
</dbReference>
<name>A0AA35PQM6_9SAUR</name>
<feature type="region of interest" description="Disordered" evidence="9">
    <location>
        <begin position="61"/>
        <end position="85"/>
    </location>
</feature>
<evidence type="ECO:0000256" key="6">
    <source>
        <dbReference type="ARBA" id="ARBA00059483"/>
    </source>
</evidence>
<dbReference type="InterPro" id="IPR008978">
    <property type="entry name" value="HSP20-like_chaperone"/>
</dbReference>
<feature type="region of interest" description="Disordered" evidence="9">
    <location>
        <begin position="315"/>
        <end position="379"/>
    </location>
</feature>
<comment type="function">
    <text evidence="6">Plays a role in immunological synaptic F-actin density and architecture organization. Regulates actin reorganization in lymphocytes, possibly through the modulation of Rac1 activity. Required for the formation of membrane ruffles during macropinocytosis. Plays a role in cell migration and is required for the formation of cup-like structures during trans-endothelial migration of leukocytes. Binds phospholipids in an activation-dependent manner; thereby acting as an anchor for other proteins to the plasma membrane (PM). Plays a role in exocytosis of cytotoxic granules (CG) by lymphocytes/Component of the exocytosis machinery in natural killer (NK) and CD8+ T cells. Promotes the docking of cytotoxic granules (CG) to the plasma membrane through the interaction with UNC13D. Involved in the cytotoxic activity of lymphocytes/primary CD8+ T cells.</text>
</comment>
<evidence type="ECO:0000256" key="8">
    <source>
        <dbReference type="ARBA" id="ARBA00069400"/>
    </source>
</evidence>
<keyword evidence="4" id="KW-0862">Zinc</keyword>
<dbReference type="AlphaFoldDB" id="A0AA35PQM6"/>
<feature type="compositionally biased region" description="Polar residues" evidence="9">
    <location>
        <begin position="317"/>
        <end position="333"/>
    </location>
</feature>
<keyword evidence="13" id="KW-1185">Reference proteome</keyword>
<keyword evidence="5" id="KW-0342">GTP-binding</keyword>
<evidence type="ECO:0000256" key="7">
    <source>
        <dbReference type="ARBA" id="ARBA00065562"/>
    </source>
</evidence>
<evidence type="ECO:0000256" key="9">
    <source>
        <dbReference type="SAM" id="MobiDB-lite"/>
    </source>
</evidence>